<dbReference type="AlphaFoldDB" id="A0A7M6DPF3"/>
<dbReference type="Gene3D" id="1.20.140.150">
    <property type="match status" value="1"/>
</dbReference>
<feature type="signal peptide" evidence="6">
    <location>
        <begin position="1"/>
        <end position="29"/>
    </location>
</feature>
<evidence type="ECO:0000256" key="4">
    <source>
        <dbReference type="ARBA" id="ARBA00023136"/>
    </source>
</evidence>
<dbReference type="EnsemblMetazoa" id="CLYHEMT020018.1">
    <property type="protein sequence ID" value="CLYHEMP020018.1"/>
    <property type="gene ID" value="CLYHEMG020018"/>
</dbReference>
<keyword evidence="3 5" id="KW-1133">Transmembrane helix</keyword>
<keyword evidence="2 5" id="KW-0812">Transmembrane</keyword>
<feature type="transmembrane region" description="Helical" evidence="5">
    <location>
        <begin position="136"/>
        <end position="159"/>
    </location>
</feature>
<comment type="subcellular location">
    <subcellularLocation>
        <location evidence="1">Membrane</location>
        <topology evidence="1">Multi-pass membrane protein</topology>
    </subcellularLocation>
</comment>
<accession>A0A7M6DPF3</accession>
<name>A0A7M6DPF3_9CNID</name>
<dbReference type="Proteomes" id="UP000594262">
    <property type="component" value="Unplaced"/>
</dbReference>
<evidence type="ECO:0000313" key="8">
    <source>
        <dbReference type="Proteomes" id="UP000594262"/>
    </source>
</evidence>
<dbReference type="GO" id="GO:0005886">
    <property type="term" value="C:plasma membrane"/>
    <property type="evidence" value="ECO:0007669"/>
    <property type="project" value="TreeGrafter"/>
</dbReference>
<evidence type="ECO:0000256" key="6">
    <source>
        <dbReference type="SAM" id="SignalP"/>
    </source>
</evidence>
<feature type="chain" id="PRO_5029855075" evidence="6">
    <location>
        <begin position="30"/>
        <end position="173"/>
    </location>
</feature>
<evidence type="ECO:0000256" key="1">
    <source>
        <dbReference type="ARBA" id="ARBA00004141"/>
    </source>
</evidence>
<dbReference type="InterPro" id="IPR050579">
    <property type="entry name" value="PMP-22/EMP/MP20-like"/>
</dbReference>
<sequence>MHTISMQRRKIVLLCICIVVMALLAAATGGNQWILTHGHHIGLWNECTRYDGFCYIPHRYRSIDALKVIKALMILACLSAIAAFLFNVYIVCVGENAAKYISICLLASAIFTMIALIIFMTNGSKFLRFTNNNPYSYGWCFVLGWLAVGFSILGAIGGLKIGVTYQMHKAVMV</sequence>
<keyword evidence="6" id="KW-0732">Signal</keyword>
<dbReference type="OrthoDB" id="8714888at2759"/>
<dbReference type="Pfam" id="PF00822">
    <property type="entry name" value="PMP22_Claudin"/>
    <property type="match status" value="1"/>
</dbReference>
<evidence type="ECO:0000256" key="5">
    <source>
        <dbReference type="SAM" id="Phobius"/>
    </source>
</evidence>
<evidence type="ECO:0000256" key="3">
    <source>
        <dbReference type="ARBA" id="ARBA00022989"/>
    </source>
</evidence>
<evidence type="ECO:0000313" key="7">
    <source>
        <dbReference type="EnsemblMetazoa" id="CLYHEMP020018.1"/>
    </source>
</evidence>
<protein>
    <submittedName>
        <fullName evidence="7">Uncharacterized protein</fullName>
    </submittedName>
</protein>
<organism evidence="7 8">
    <name type="scientific">Clytia hemisphaerica</name>
    <dbReference type="NCBI Taxonomy" id="252671"/>
    <lineage>
        <taxon>Eukaryota</taxon>
        <taxon>Metazoa</taxon>
        <taxon>Cnidaria</taxon>
        <taxon>Hydrozoa</taxon>
        <taxon>Hydroidolina</taxon>
        <taxon>Leptothecata</taxon>
        <taxon>Obeliida</taxon>
        <taxon>Clytiidae</taxon>
        <taxon>Clytia</taxon>
    </lineage>
</organism>
<dbReference type="PANTHER" id="PTHR10671">
    <property type="entry name" value="EPITHELIAL MEMBRANE PROTEIN-RELATED"/>
    <property type="match status" value="1"/>
</dbReference>
<keyword evidence="8" id="KW-1185">Reference proteome</keyword>
<dbReference type="PANTHER" id="PTHR10671:SF108">
    <property type="entry name" value="CLAUDIN FAMILY PROTEIN-RELATED"/>
    <property type="match status" value="1"/>
</dbReference>
<keyword evidence="4 5" id="KW-0472">Membrane</keyword>
<evidence type="ECO:0000256" key="2">
    <source>
        <dbReference type="ARBA" id="ARBA00022692"/>
    </source>
</evidence>
<feature type="transmembrane region" description="Helical" evidence="5">
    <location>
        <begin position="100"/>
        <end position="121"/>
    </location>
</feature>
<dbReference type="InterPro" id="IPR004031">
    <property type="entry name" value="PMP22/EMP/MP20/Claudin"/>
</dbReference>
<feature type="transmembrane region" description="Helical" evidence="5">
    <location>
        <begin position="71"/>
        <end position="93"/>
    </location>
</feature>
<proteinExistence type="predicted"/>
<reference evidence="7" key="1">
    <citation type="submission" date="2021-01" db="UniProtKB">
        <authorList>
            <consortium name="EnsemblMetazoa"/>
        </authorList>
    </citation>
    <scope>IDENTIFICATION</scope>
</reference>